<proteinExistence type="predicted"/>
<feature type="region of interest" description="Disordered" evidence="1">
    <location>
        <begin position="190"/>
        <end position="227"/>
    </location>
</feature>
<feature type="region of interest" description="Disordered" evidence="1">
    <location>
        <begin position="597"/>
        <end position="617"/>
    </location>
</feature>
<evidence type="ECO:0000256" key="1">
    <source>
        <dbReference type="SAM" id="MobiDB-lite"/>
    </source>
</evidence>
<name>A0AAD7MNH9_9AGAR</name>
<gene>
    <name evidence="3" type="ORF">B0H16DRAFT_1736039</name>
</gene>
<dbReference type="AlphaFoldDB" id="A0AAD7MNH9"/>
<evidence type="ECO:0000256" key="2">
    <source>
        <dbReference type="SAM" id="SignalP"/>
    </source>
</evidence>
<keyword evidence="4" id="KW-1185">Reference proteome</keyword>
<dbReference type="EMBL" id="JARKIB010000192">
    <property type="protein sequence ID" value="KAJ7725730.1"/>
    <property type="molecule type" value="Genomic_DNA"/>
</dbReference>
<accession>A0AAD7MNH9</accession>
<protein>
    <submittedName>
        <fullName evidence="3">Uncharacterized protein</fullName>
    </submittedName>
</protein>
<feature type="chain" id="PRO_5042165953" evidence="2">
    <location>
        <begin position="22"/>
        <end position="667"/>
    </location>
</feature>
<reference evidence="3" key="1">
    <citation type="submission" date="2023-03" db="EMBL/GenBank/DDBJ databases">
        <title>Massive genome expansion in bonnet fungi (Mycena s.s.) driven by repeated elements and novel gene families across ecological guilds.</title>
        <authorList>
            <consortium name="Lawrence Berkeley National Laboratory"/>
            <person name="Harder C.B."/>
            <person name="Miyauchi S."/>
            <person name="Viragh M."/>
            <person name="Kuo A."/>
            <person name="Thoen E."/>
            <person name="Andreopoulos B."/>
            <person name="Lu D."/>
            <person name="Skrede I."/>
            <person name="Drula E."/>
            <person name="Henrissat B."/>
            <person name="Morin E."/>
            <person name="Kohler A."/>
            <person name="Barry K."/>
            <person name="LaButti K."/>
            <person name="Morin E."/>
            <person name="Salamov A."/>
            <person name="Lipzen A."/>
            <person name="Mereny Z."/>
            <person name="Hegedus B."/>
            <person name="Baldrian P."/>
            <person name="Stursova M."/>
            <person name="Weitz H."/>
            <person name="Taylor A."/>
            <person name="Grigoriev I.V."/>
            <person name="Nagy L.G."/>
            <person name="Martin F."/>
            <person name="Kauserud H."/>
        </authorList>
    </citation>
    <scope>NUCLEOTIDE SEQUENCE</scope>
    <source>
        <strain evidence="3">CBHHK182m</strain>
    </source>
</reference>
<dbReference type="Proteomes" id="UP001215598">
    <property type="component" value="Unassembled WGS sequence"/>
</dbReference>
<feature type="compositionally biased region" description="Gly residues" evidence="1">
    <location>
        <begin position="202"/>
        <end position="213"/>
    </location>
</feature>
<organism evidence="3 4">
    <name type="scientific">Mycena metata</name>
    <dbReference type="NCBI Taxonomy" id="1033252"/>
    <lineage>
        <taxon>Eukaryota</taxon>
        <taxon>Fungi</taxon>
        <taxon>Dikarya</taxon>
        <taxon>Basidiomycota</taxon>
        <taxon>Agaricomycotina</taxon>
        <taxon>Agaricomycetes</taxon>
        <taxon>Agaricomycetidae</taxon>
        <taxon>Agaricales</taxon>
        <taxon>Marasmiineae</taxon>
        <taxon>Mycenaceae</taxon>
        <taxon>Mycena</taxon>
    </lineage>
</organism>
<feature type="signal peptide" evidence="2">
    <location>
        <begin position="1"/>
        <end position="21"/>
    </location>
</feature>
<sequence length="667" mass="70049">MRLFTSICLLSALISTASVIADEDLSPPCPNGMTTSYSSPTTFCGCASSFSNARKRVSDAVECKAPTNGRVGCKNKATGSECAARCEETFQPSADGQTCVTKPAATNQTVSENDCPVTAGNVGFLSAHPVRGCVCLPELNEELFCGGGLADAEADAEMMCYDTTSPSGNREVKCGVKCFNGYTPKDKHTCEMIPAESPNSGSGAGSGNSGTNGSGTDNSGIGNSGGGGSNSVVAPQCPAGLTVSYSSPSKPCGCAASFNVVIKRVPDAVYCTPPANGLAACENLNTGSGSQCTIVCEPTFEPTADGKQCQAGAGSGPKSEFDCSEDARDISYLSADPVRGCVCEKPLNDATFCGYPVGDPESEAEMMCHDTTDATGNREVKCGVQCFNDYVAKDKNTCAALPLTGSQAGVGLANGRYSIINRENGDALFSNGPKSISLERALGKVWDLKNTTTGIEMSYGSPPRYITKLKGVTVIGDSGPGVQVLPVPDAPGWHFITDDVAAEPPIVLTSLGMSCRGFPIYANIYRPRQEWSFAQAGEGLPNGRYYIRNWVKGEDLVMTNGPKPVELEKNSGKTWDVLNTADGIQISFGSPPRYMQKLDRNQPPAASNSPGVQLKPVPNSPGVYFIVDDAATNSPDTLTANARSTTPPGWSRLDLNNRYSKWYFVRL</sequence>
<evidence type="ECO:0000313" key="4">
    <source>
        <dbReference type="Proteomes" id="UP001215598"/>
    </source>
</evidence>
<comment type="caution">
    <text evidence="3">The sequence shown here is derived from an EMBL/GenBank/DDBJ whole genome shotgun (WGS) entry which is preliminary data.</text>
</comment>
<keyword evidence="2" id="KW-0732">Signal</keyword>
<evidence type="ECO:0000313" key="3">
    <source>
        <dbReference type="EMBL" id="KAJ7725730.1"/>
    </source>
</evidence>